<evidence type="ECO:0000259" key="10">
    <source>
        <dbReference type="Pfam" id="PF10513"/>
    </source>
</evidence>
<feature type="region of interest" description="Disordered" evidence="8">
    <location>
        <begin position="1077"/>
        <end position="1122"/>
    </location>
</feature>
<dbReference type="InterPro" id="IPR024943">
    <property type="entry name" value="Enhancer_polycomb"/>
</dbReference>
<keyword evidence="5 7" id="KW-0539">Nucleus</keyword>
<dbReference type="AlphaFoldDB" id="A0AAF0JDQ6"/>
<evidence type="ECO:0000256" key="8">
    <source>
        <dbReference type="SAM" id="MobiDB-lite"/>
    </source>
</evidence>
<evidence type="ECO:0000259" key="9">
    <source>
        <dbReference type="Pfam" id="PF08698"/>
    </source>
</evidence>
<organism evidence="11 12">
    <name type="scientific">Malassezia psittaci</name>
    <dbReference type="NCBI Taxonomy" id="1821823"/>
    <lineage>
        <taxon>Eukaryota</taxon>
        <taxon>Fungi</taxon>
        <taxon>Dikarya</taxon>
        <taxon>Basidiomycota</taxon>
        <taxon>Ustilaginomycotina</taxon>
        <taxon>Malasseziomycetes</taxon>
        <taxon>Malasseziales</taxon>
        <taxon>Malasseziaceae</taxon>
        <taxon>Malassezia</taxon>
    </lineage>
</organism>
<dbReference type="GO" id="GO:0005634">
    <property type="term" value="C:nucleus"/>
    <property type="evidence" value="ECO:0007669"/>
    <property type="project" value="UniProtKB-SubCell"/>
</dbReference>
<proteinExistence type="inferred from homology"/>
<feature type="compositionally biased region" description="Basic and acidic residues" evidence="8">
    <location>
        <begin position="952"/>
        <end position="964"/>
    </location>
</feature>
<feature type="compositionally biased region" description="Polar residues" evidence="8">
    <location>
        <begin position="937"/>
        <end position="951"/>
    </location>
</feature>
<feature type="region of interest" description="Disordered" evidence="8">
    <location>
        <begin position="245"/>
        <end position="268"/>
    </location>
</feature>
<dbReference type="Proteomes" id="UP001214628">
    <property type="component" value="Chromosome 2"/>
</dbReference>
<keyword evidence="3 7" id="KW-0805">Transcription regulation</keyword>
<feature type="compositionally biased region" description="Basic and acidic residues" evidence="8">
    <location>
        <begin position="1088"/>
        <end position="1105"/>
    </location>
</feature>
<dbReference type="EMBL" id="CP118376">
    <property type="protein sequence ID" value="WFD43257.1"/>
    <property type="molecule type" value="Genomic_DNA"/>
</dbReference>
<evidence type="ECO:0000256" key="1">
    <source>
        <dbReference type="ARBA" id="ARBA00004123"/>
    </source>
</evidence>
<dbReference type="Pfam" id="PF10513">
    <property type="entry name" value="EPL1"/>
    <property type="match status" value="1"/>
</dbReference>
<comment type="subcellular location">
    <subcellularLocation>
        <location evidence="1 7">Nucleus</location>
    </subcellularLocation>
</comment>
<feature type="compositionally biased region" description="Polar residues" evidence="8">
    <location>
        <begin position="28"/>
        <end position="38"/>
    </location>
</feature>
<feature type="domain" description="Fcf2 pre-rRNA processing C-terminal" evidence="9">
    <location>
        <begin position="147"/>
        <end position="220"/>
    </location>
</feature>
<name>A0AAF0JDQ6_9BASI</name>
<evidence type="ECO:0000256" key="5">
    <source>
        <dbReference type="ARBA" id="ARBA00023242"/>
    </source>
</evidence>
<evidence type="ECO:0000256" key="7">
    <source>
        <dbReference type="RuleBase" id="RU361124"/>
    </source>
</evidence>
<feature type="domain" description="Enhancer of polycomb-like N-terminal" evidence="10">
    <location>
        <begin position="269"/>
        <end position="460"/>
    </location>
</feature>
<evidence type="ECO:0000256" key="6">
    <source>
        <dbReference type="ARBA" id="ARBA00025513"/>
    </source>
</evidence>
<keyword evidence="12" id="KW-1185">Reference proteome</keyword>
<feature type="region of interest" description="Disordered" evidence="8">
    <location>
        <begin position="494"/>
        <end position="537"/>
    </location>
</feature>
<protein>
    <recommendedName>
        <fullName evidence="7">Enhancer of polycomb-like protein</fullName>
    </recommendedName>
</protein>
<evidence type="ECO:0000256" key="3">
    <source>
        <dbReference type="ARBA" id="ARBA00023015"/>
    </source>
</evidence>
<feature type="compositionally biased region" description="Low complexity" evidence="8">
    <location>
        <begin position="729"/>
        <end position="742"/>
    </location>
</feature>
<evidence type="ECO:0000313" key="11">
    <source>
        <dbReference type="EMBL" id="WFD43257.1"/>
    </source>
</evidence>
<feature type="compositionally biased region" description="Polar residues" evidence="8">
    <location>
        <begin position="1107"/>
        <end position="1122"/>
    </location>
</feature>
<evidence type="ECO:0000256" key="2">
    <source>
        <dbReference type="ARBA" id="ARBA00008035"/>
    </source>
</evidence>
<dbReference type="InterPro" id="IPR019542">
    <property type="entry name" value="Enhancer_polycomb-like_N"/>
</dbReference>
<feature type="compositionally biased region" description="Polar residues" evidence="8">
    <location>
        <begin position="514"/>
        <end position="532"/>
    </location>
</feature>
<dbReference type="GO" id="GO:0035267">
    <property type="term" value="C:NuA4 histone acetyltransferase complex"/>
    <property type="evidence" value="ECO:0007669"/>
    <property type="project" value="InterPro"/>
</dbReference>
<evidence type="ECO:0000313" key="12">
    <source>
        <dbReference type="Proteomes" id="UP001214628"/>
    </source>
</evidence>
<keyword evidence="4 7" id="KW-0804">Transcription</keyword>
<evidence type="ECO:0000256" key="4">
    <source>
        <dbReference type="ARBA" id="ARBA00023163"/>
    </source>
</evidence>
<accession>A0AAF0JDQ6</accession>
<comment type="similarity">
    <text evidence="2 7">Belongs to the enhancer of polycomb family.</text>
</comment>
<reference evidence="11" key="1">
    <citation type="submission" date="2023-02" db="EMBL/GenBank/DDBJ databases">
        <title>Mating type loci evolution in Malassezia.</title>
        <authorList>
            <person name="Coelho M.A."/>
        </authorList>
    </citation>
    <scope>NUCLEOTIDE SEQUENCE</scope>
    <source>
        <strain evidence="11">CBS 14136</strain>
    </source>
</reference>
<gene>
    <name evidence="11" type="primary">EPL1</name>
    <name evidence="11" type="ORF">MPSI1_001916</name>
</gene>
<dbReference type="PANTHER" id="PTHR14898">
    <property type="entry name" value="ENHANCER OF POLYCOMB"/>
    <property type="match status" value="1"/>
</dbReference>
<dbReference type="Pfam" id="PF08698">
    <property type="entry name" value="Fcf2"/>
    <property type="match status" value="1"/>
</dbReference>
<dbReference type="InterPro" id="IPR014810">
    <property type="entry name" value="Fcf2_C"/>
</dbReference>
<dbReference type="GO" id="GO:0006357">
    <property type="term" value="P:regulation of transcription by RNA polymerase II"/>
    <property type="evidence" value="ECO:0007669"/>
    <property type="project" value="InterPro"/>
</dbReference>
<feature type="region of interest" description="Disordered" evidence="8">
    <location>
        <begin position="25"/>
        <end position="76"/>
    </location>
</feature>
<feature type="region of interest" description="Disordered" evidence="8">
    <location>
        <begin position="898"/>
        <end position="980"/>
    </location>
</feature>
<sequence length="1122" mass="124523">MPSDHTEDDEALLFASRKAYKSVMNGPNAKTSSSQSFTDGADLLSLDSDPISPPKLEMNHSATTKSKGKMRSDDTPDVVNSLQAIERGAVEPKRKLSKREIQEYKSKSAGSGWYDMPAFAGAKYAKGDARLESGKARYTGGDARAATEKEMRRQITAIRLRNALDPKRFYRGGSGTGSDKSIPKFAQLGTIVGGGLEPKSIVPRKERANSVVGELVNDASPSLVLDGCRATGNLGMTVEAASPAPAHHRATATGPTNSTPIHMSGSRMRTKKLNYKQKICIQRGDSPNGAGNALLNGIVPEFETNESRQDSTFGVDSHELTEHHLQAALSSHQLEATQSSSNGATKRAYHIPTPKTTEVLNVQQYSNLYPPNSYSDPVTYVRYSDTVEDNIRGAPYCMDDDDLGWLQKHNDKVQKQLENALKPMKSVSVASKEQELKLQSPEKYLVVGEDEFETVMSVFELVTCERYPLLELDFAKVPTLEKLLSEFEDNSRTAQLAKPELPPYPARGSEGNHKSATGKNSAKSAQPCTSHNSTEKHWTAENPFRNLSLLSPHARIVYPWWRLRRQARDGKPIVPSLNFDESNDSDPYVCFRRREAKVARKTRKTDTQQLEKLVRLRSEMMQAKQIFQMIAQREQLKEQQVKQAHACWTQASVLLNVKLDYGILTSEKAKEDVQLLFGIQQDPTAPVPSISAPAQAAHLNKKKRKLDDAVATPTTLKLRRPKHADGEPSSTGKSTTSDSSHSGGIGAALLERIKSIQSFIERETQRHHQAEVGVEDLTDSAYQPPSLPMSLRAFRPIQSDNHDAQFWANHPFARLGRQPCFRRRVGRGGRVYLDRRPLTVSPAPASVLAWPRGSSDWPPVPWCPEAQQLRMPQAPNPVESRGAQRMMMFASQLKPTLLPTPDWPFDQPSTHSLPSEPRRESVKTTRTTAAQFKDGLPTSSSQEEVASTLSESTDRSKLSEDSHDAQSTQATDIEQEPMSDDLKRIHEPSDTEDLLESPEEQLAKAQKLAERWRYDEDAGRWAGLGLLGLGGMEGDEEAVLDDYEHRFMRYRMSLLDEMNLLKLSTDWTNMRQAISAAEVRSSNSTALPKDDSRRTSKTGGKHEKPASLSSSDRPTNAEEQVA</sequence>
<comment type="function">
    <text evidence="6">Component of the NuA4 histone acetyltransferase complex which is involved in transcriptional activation of selected genes principally by acetylation of nucleosomal histone H4 and H2A. The NuA4 complex is also involved in DNA repair. Involved in gene silencing by neighboring heterochromatin, blockage of the silencing spreading along the chromosome, and required for cell cycle progression through G2/M.</text>
</comment>
<feature type="region of interest" description="Disordered" evidence="8">
    <location>
        <begin position="695"/>
        <end position="744"/>
    </location>
</feature>